<dbReference type="GO" id="GO:0016616">
    <property type="term" value="F:oxidoreductase activity, acting on the CH-OH group of donors, NAD or NADP as acceptor"/>
    <property type="evidence" value="ECO:0007669"/>
    <property type="project" value="InterPro"/>
</dbReference>
<dbReference type="InterPro" id="IPR050857">
    <property type="entry name" value="D-2-hydroxyacid_DH"/>
</dbReference>
<evidence type="ECO:0000256" key="1">
    <source>
        <dbReference type="ARBA" id="ARBA00005854"/>
    </source>
</evidence>
<dbReference type="SUPFAM" id="SSF52283">
    <property type="entry name" value="Formate/glycerate dehydrogenase catalytic domain-like"/>
    <property type="match status" value="1"/>
</dbReference>
<keyword evidence="8" id="KW-1185">Reference proteome</keyword>
<dbReference type="Gene3D" id="3.40.50.720">
    <property type="entry name" value="NAD(P)-binding Rossmann-like Domain"/>
    <property type="match status" value="2"/>
</dbReference>
<dbReference type="CDD" id="cd12169">
    <property type="entry name" value="PGDH_like_1"/>
    <property type="match status" value="1"/>
</dbReference>
<proteinExistence type="inferred from homology"/>
<evidence type="ECO:0000313" key="8">
    <source>
        <dbReference type="Proteomes" id="UP000054266"/>
    </source>
</evidence>
<name>A0A0D2E8B8_9EURO</name>
<dbReference type="PANTHER" id="PTHR42789">
    <property type="entry name" value="D-ISOMER SPECIFIC 2-HYDROXYACID DEHYDROGENASE FAMILY PROTEIN (AFU_ORTHOLOGUE AFUA_6G10090)"/>
    <property type="match status" value="1"/>
</dbReference>
<gene>
    <name evidence="7" type="ORF">PV04_02784</name>
</gene>
<dbReference type="InterPro" id="IPR006140">
    <property type="entry name" value="D-isomer_DH_NAD-bd"/>
</dbReference>
<dbReference type="PROSITE" id="PS00671">
    <property type="entry name" value="D_2_HYDROXYACID_DH_3"/>
    <property type="match status" value="1"/>
</dbReference>
<evidence type="ECO:0000313" key="7">
    <source>
        <dbReference type="EMBL" id="KIW70522.1"/>
    </source>
</evidence>
<dbReference type="SUPFAM" id="SSF51735">
    <property type="entry name" value="NAD(P)-binding Rossmann-fold domains"/>
    <property type="match status" value="1"/>
</dbReference>
<keyword evidence="3" id="KW-0520">NAD</keyword>
<dbReference type="PANTHER" id="PTHR42789:SF1">
    <property type="entry name" value="D-ISOMER SPECIFIC 2-HYDROXYACID DEHYDROGENASE FAMILY PROTEIN (AFU_ORTHOLOGUE AFUA_6G10090)"/>
    <property type="match status" value="1"/>
</dbReference>
<feature type="domain" description="D-isomer specific 2-hydroxyacid dehydrogenase NAD-binding" evidence="6">
    <location>
        <begin position="191"/>
        <end position="367"/>
    </location>
</feature>
<accession>A0A0D2E8B8</accession>
<dbReference type="InterPro" id="IPR029753">
    <property type="entry name" value="D-isomer_DH_CS"/>
</dbReference>
<dbReference type="AlphaFoldDB" id="A0A0D2E8B8"/>
<evidence type="ECO:0000259" key="5">
    <source>
        <dbReference type="Pfam" id="PF00389"/>
    </source>
</evidence>
<dbReference type="HOGENOM" id="CLU_019796_1_3_1"/>
<dbReference type="Pfam" id="PF02826">
    <property type="entry name" value="2-Hacid_dh_C"/>
    <property type="match status" value="1"/>
</dbReference>
<evidence type="ECO:0000256" key="4">
    <source>
        <dbReference type="RuleBase" id="RU003719"/>
    </source>
</evidence>
<keyword evidence="2 4" id="KW-0560">Oxidoreductase</keyword>
<reference evidence="7 8" key="1">
    <citation type="submission" date="2015-01" db="EMBL/GenBank/DDBJ databases">
        <title>The Genome Sequence of Capronia semiimmersa CBS27337.</title>
        <authorList>
            <consortium name="The Broad Institute Genomics Platform"/>
            <person name="Cuomo C."/>
            <person name="de Hoog S."/>
            <person name="Gorbushina A."/>
            <person name="Stielow B."/>
            <person name="Teixiera M."/>
            <person name="Abouelleil A."/>
            <person name="Chapman S.B."/>
            <person name="Priest M."/>
            <person name="Young S.K."/>
            <person name="Wortman J."/>
            <person name="Nusbaum C."/>
            <person name="Birren B."/>
        </authorList>
    </citation>
    <scope>NUCLEOTIDE SEQUENCE [LARGE SCALE GENOMIC DNA]</scope>
    <source>
        <strain evidence="7 8">CBS 27337</strain>
    </source>
</reference>
<dbReference type="Pfam" id="PF00389">
    <property type="entry name" value="2-Hacid_dh"/>
    <property type="match status" value="1"/>
</dbReference>
<dbReference type="STRING" id="5601.A0A0D2E8B8"/>
<evidence type="ECO:0000256" key="2">
    <source>
        <dbReference type="ARBA" id="ARBA00023002"/>
    </source>
</evidence>
<sequence>MRFMTQAARRLTATASIISQHPYSTSSLSSVRTPSSTMSSSSGAKVAILDDYAAISLPHFQSLAPQLQIDSFPQTLQARIPSEHDALIARLKPYTVISTMRERTQFPRSVLAELPNLKLLLTTGMKNASIDVAACKDLGITVVGTYPKRNATKGYDATNEMTWALILGLAKDVAHGDAVVKAPSPAANDPNARVGGWQTTLTFGLAGKTLGLLGLGKLGTQAAITGHLGFGMKVIAWSSSLTQDKADEAAQERGLPKGTFRVVGSKKELFEQADVLSVHYVLSDRSRGIVGKDELSSMKKNALLVNTSRGPLIDEPALVEALDAGKIRGVGLDVFDMEPLPKESPWRRSGYWGEGGRSMVLLSPHMGYVEEETMHDWYEQQAGAIKAWINKEEVKGIIQ</sequence>
<dbReference type="GO" id="GO:0051287">
    <property type="term" value="F:NAD binding"/>
    <property type="evidence" value="ECO:0007669"/>
    <property type="project" value="InterPro"/>
</dbReference>
<evidence type="ECO:0000256" key="3">
    <source>
        <dbReference type="ARBA" id="ARBA00023027"/>
    </source>
</evidence>
<organism evidence="7 8">
    <name type="scientific">Phialophora macrospora</name>
    <dbReference type="NCBI Taxonomy" id="1851006"/>
    <lineage>
        <taxon>Eukaryota</taxon>
        <taxon>Fungi</taxon>
        <taxon>Dikarya</taxon>
        <taxon>Ascomycota</taxon>
        <taxon>Pezizomycotina</taxon>
        <taxon>Eurotiomycetes</taxon>
        <taxon>Chaetothyriomycetidae</taxon>
        <taxon>Chaetothyriales</taxon>
        <taxon>Herpotrichiellaceae</taxon>
        <taxon>Phialophora</taxon>
    </lineage>
</organism>
<comment type="similarity">
    <text evidence="1 4">Belongs to the D-isomer specific 2-hydroxyacid dehydrogenase family.</text>
</comment>
<dbReference type="Proteomes" id="UP000054266">
    <property type="component" value="Unassembled WGS sequence"/>
</dbReference>
<evidence type="ECO:0008006" key="9">
    <source>
        <dbReference type="Google" id="ProtNLM"/>
    </source>
</evidence>
<dbReference type="InterPro" id="IPR006139">
    <property type="entry name" value="D-isomer_2_OHA_DH_cat_dom"/>
</dbReference>
<protein>
    <recommendedName>
        <fullName evidence="9">D-isomer specific 2-hydroxyacid dehydrogenase NAD-binding domain-containing protein</fullName>
    </recommendedName>
</protein>
<feature type="domain" description="D-isomer specific 2-hydroxyacid dehydrogenase catalytic" evidence="5">
    <location>
        <begin position="73"/>
        <end position="396"/>
    </location>
</feature>
<evidence type="ECO:0000259" key="6">
    <source>
        <dbReference type="Pfam" id="PF02826"/>
    </source>
</evidence>
<dbReference type="EMBL" id="KN846957">
    <property type="protein sequence ID" value="KIW70522.1"/>
    <property type="molecule type" value="Genomic_DNA"/>
</dbReference>
<dbReference type="InterPro" id="IPR036291">
    <property type="entry name" value="NAD(P)-bd_dom_sf"/>
</dbReference>